<gene>
    <name evidence="2" type="ORF">PUN28_006066</name>
</gene>
<proteinExistence type="predicted"/>
<feature type="region of interest" description="Disordered" evidence="1">
    <location>
        <begin position="38"/>
        <end position="72"/>
    </location>
</feature>
<evidence type="ECO:0000313" key="2">
    <source>
        <dbReference type="EMBL" id="KAL0123992.1"/>
    </source>
</evidence>
<dbReference type="AlphaFoldDB" id="A0AAW2G9G1"/>
<comment type="caution">
    <text evidence="2">The sequence shown here is derived from an EMBL/GenBank/DDBJ whole genome shotgun (WGS) entry which is preliminary data.</text>
</comment>
<feature type="compositionally biased region" description="Polar residues" evidence="1">
    <location>
        <begin position="40"/>
        <end position="72"/>
    </location>
</feature>
<dbReference type="Proteomes" id="UP001430953">
    <property type="component" value="Unassembled WGS sequence"/>
</dbReference>
<evidence type="ECO:0000313" key="3">
    <source>
        <dbReference type="Proteomes" id="UP001430953"/>
    </source>
</evidence>
<organism evidence="2 3">
    <name type="scientific">Cardiocondyla obscurior</name>
    <dbReference type="NCBI Taxonomy" id="286306"/>
    <lineage>
        <taxon>Eukaryota</taxon>
        <taxon>Metazoa</taxon>
        <taxon>Ecdysozoa</taxon>
        <taxon>Arthropoda</taxon>
        <taxon>Hexapoda</taxon>
        <taxon>Insecta</taxon>
        <taxon>Pterygota</taxon>
        <taxon>Neoptera</taxon>
        <taxon>Endopterygota</taxon>
        <taxon>Hymenoptera</taxon>
        <taxon>Apocrita</taxon>
        <taxon>Aculeata</taxon>
        <taxon>Formicoidea</taxon>
        <taxon>Formicidae</taxon>
        <taxon>Myrmicinae</taxon>
        <taxon>Cardiocondyla</taxon>
    </lineage>
</organism>
<name>A0AAW2G9G1_9HYME</name>
<keyword evidence="3" id="KW-1185">Reference proteome</keyword>
<protein>
    <submittedName>
        <fullName evidence="2">Uncharacterized protein</fullName>
    </submittedName>
</protein>
<sequence length="130" mass="15570">MYSSEWNKSIQQLYSDRSKLIGLFYYLNSYLKKIRENDTEQNNNTVKSNTSEKCTENDSQNDISQNKSVSQKNAMQMSVDETKYLTKCPIVSRNYILTKMWRRSRKTIKTARINLFHIFFRIPFIFKLKN</sequence>
<evidence type="ECO:0000256" key="1">
    <source>
        <dbReference type="SAM" id="MobiDB-lite"/>
    </source>
</evidence>
<reference evidence="2 3" key="1">
    <citation type="submission" date="2023-03" db="EMBL/GenBank/DDBJ databases">
        <title>High recombination rates correlate with genetic variation in Cardiocondyla obscurior ants.</title>
        <authorList>
            <person name="Errbii M."/>
        </authorList>
    </citation>
    <scope>NUCLEOTIDE SEQUENCE [LARGE SCALE GENOMIC DNA]</scope>
    <source>
        <strain evidence="2">Alpha-2009</strain>
        <tissue evidence="2">Whole body</tissue>
    </source>
</reference>
<dbReference type="EMBL" id="JADYXP020000005">
    <property type="protein sequence ID" value="KAL0123992.1"/>
    <property type="molecule type" value="Genomic_DNA"/>
</dbReference>
<accession>A0AAW2G9G1</accession>